<dbReference type="SUPFAM" id="SSF48498">
    <property type="entry name" value="Tetracyclin repressor-like, C-terminal domain"/>
    <property type="match status" value="1"/>
</dbReference>
<dbReference type="PANTHER" id="PTHR30055:SF240">
    <property type="entry name" value="HTH-TYPE TRANSCRIPTIONAL REGULATOR ACRR"/>
    <property type="match status" value="1"/>
</dbReference>
<dbReference type="InterPro" id="IPR050109">
    <property type="entry name" value="HTH-type_TetR-like_transc_reg"/>
</dbReference>
<feature type="DNA-binding region" description="H-T-H motif" evidence="5">
    <location>
        <begin position="33"/>
        <end position="52"/>
    </location>
</feature>
<dbReference type="FunFam" id="1.10.357.10:FF:000003">
    <property type="entry name" value="HTH-type transcriptional regulator AcrR"/>
    <property type="match status" value="1"/>
</dbReference>
<evidence type="ECO:0000256" key="5">
    <source>
        <dbReference type="PROSITE-ProRule" id="PRU00335"/>
    </source>
</evidence>
<dbReference type="STRING" id="857265.WG78_13080"/>
<dbReference type="Proteomes" id="UP000037939">
    <property type="component" value="Unassembled WGS sequence"/>
</dbReference>
<keyword evidence="8" id="KW-1185">Reference proteome</keyword>
<protein>
    <submittedName>
        <fullName evidence="7">HTH-type transcriptional regulator TtgR</fullName>
    </submittedName>
</protein>
<dbReference type="InterPro" id="IPR013572">
    <property type="entry name" value="Tscrpt_reg_MAATS_C"/>
</dbReference>
<comment type="caution">
    <text evidence="7">The sequence shown here is derived from an EMBL/GenBank/DDBJ whole genome shotgun (WGS) entry which is preliminary data.</text>
</comment>
<accession>A0A0N0XIL0</accession>
<dbReference type="OrthoDB" id="5816932at2"/>
<evidence type="ECO:0000256" key="3">
    <source>
        <dbReference type="ARBA" id="ARBA00023125"/>
    </source>
</evidence>
<dbReference type="SUPFAM" id="SSF46689">
    <property type="entry name" value="Homeodomain-like"/>
    <property type="match status" value="1"/>
</dbReference>
<proteinExistence type="predicted"/>
<name>A0A0N0XIL0_9NEIS</name>
<evidence type="ECO:0000256" key="4">
    <source>
        <dbReference type="ARBA" id="ARBA00023163"/>
    </source>
</evidence>
<dbReference type="PATRIC" id="fig|857265.3.peg.2694"/>
<dbReference type="Pfam" id="PF00440">
    <property type="entry name" value="TetR_N"/>
    <property type="match status" value="1"/>
</dbReference>
<dbReference type="PRINTS" id="PR00455">
    <property type="entry name" value="HTHTETR"/>
</dbReference>
<reference evidence="7 8" key="1">
    <citation type="submission" date="2015-07" db="EMBL/GenBank/DDBJ databases">
        <title>Draft genome sequence of the Amantichitinum ursilacus IGB-41, a new chitin-degrading bacterium.</title>
        <authorList>
            <person name="Kirstahler P."/>
            <person name="Guenther M."/>
            <person name="Grumaz C."/>
            <person name="Rupp S."/>
            <person name="Zibek S."/>
            <person name="Sohn K."/>
        </authorList>
    </citation>
    <scope>NUCLEOTIDE SEQUENCE [LARGE SCALE GENOMIC DNA]</scope>
    <source>
        <strain evidence="7 8">IGB-41</strain>
    </source>
</reference>
<keyword evidence="1" id="KW-0678">Repressor</keyword>
<dbReference type="Gene3D" id="1.10.357.10">
    <property type="entry name" value="Tetracycline Repressor, domain 2"/>
    <property type="match status" value="1"/>
</dbReference>
<dbReference type="GO" id="GO:0000976">
    <property type="term" value="F:transcription cis-regulatory region binding"/>
    <property type="evidence" value="ECO:0007669"/>
    <property type="project" value="TreeGrafter"/>
</dbReference>
<feature type="domain" description="HTH tetR-type" evidence="6">
    <location>
        <begin position="10"/>
        <end position="70"/>
    </location>
</feature>
<dbReference type="PROSITE" id="PS01081">
    <property type="entry name" value="HTH_TETR_1"/>
    <property type="match status" value="1"/>
</dbReference>
<sequence length="211" mass="23901">MARKTKEEAQETRALILETAERLFSAQGVARTSLHHIADAAGLTRGAIYWHFKNKSDLFNAMADRICLPMETALEPDTTGLYQDPLSQLRQGIVKVMQETTSDERQRRVFDVLFNKCEYTEDIDAVLQRRHAAMKDGAARVQGLLRQAIERGQMPGTLNVQRAEVMLHSILTGALGLWLFEPDRFDLQAEAERMIDAYIDMLRLSPALQQA</sequence>
<dbReference type="InterPro" id="IPR036271">
    <property type="entry name" value="Tet_transcr_reg_TetR-rel_C_sf"/>
</dbReference>
<dbReference type="RefSeq" id="WP_053938249.1">
    <property type="nucleotide sequence ID" value="NZ_LAQT01000009.1"/>
</dbReference>
<keyword evidence="3 5" id="KW-0238">DNA-binding</keyword>
<evidence type="ECO:0000313" key="8">
    <source>
        <dbReference type="Proteomes" id="UP000037939"/>
    </source>
</evidence>
<dbReference type="PANTHER" id="PTHR30055">
    <property type="entry name" value="HTH-TYPE TRANSCRIPTIONAL REGULATOR RUTR"/>
    <property type="match status" value="1"/>
</dbReference>
<evidence type="ECO:0000256" key="2">
    <source>
        <dbReference type="ARBA" id="ARBA00023015"/>
    </source>
</evidence>
<dbReference type="GO" id="GO:0045892">
    <property type="term" value="P:negative regulation of DNA-templated transcription"/>
    <property type="evidence" value="ECO:0007669"/>
    <property type="project" value="UniProtKB-ARBA"/>
</dbReference>
<dbReference type="InterPro" id="IPR001647">
    <property type="entry name" value="HTH_TetR"/>
</dbReference>
<keyword evidence="2" id="KW-0805">Transcription regulation</keyword>
<organism evidence="7 8">
    <name type="scientific">Amantichitinum ursilacus</name>
    <dbReference type="NCBI Taxonomy" id="857265"/>
    <lineage>
        <taxon>Bacteria</taxon>
        <taxon>Pseudomonadati</taxon>
        <taxon>Pseudomonadota</taxon>
        <taxon>Betaproteobacteria</taxon>
        <taxon>Neisseriales</taxon>
        <taxon>Chitinibacteraceae</taxon>
        <taxon>Amantichitinum</taxon>
    </lineage>
</organism>
<evidence type="ECO:0000259" key="6">
    <source>
        <dbReference type="PROSITE" id="PS50977"/>
    </source>
</evidence>
<keyword evidence="4" id="KW-0804">Transcription</keyword>
<dbReference type="PROSITE" id="PS50977">
    <property type="entry name" value="HTH_TETR_2"/>
    <property type="match status" value="1"/>
</dbReference>
<dbReference type="InterPro" id="IPR009057">
    <property type="entry name" value="Homeodomain-like_sf"/>
</dbReference>
<dbReference type="EMBL" id="LAQT01000009">
    <property type="protein sequence ID" value="KPC52781.1"/>
    <property type="molecule type" value="Genomic_DNA"/>
</dbReference>
<gene>
    <name evidence="7" type="primary">ttgR</name>
    <name evidence="7" type="ORF">WG78_13080</name>
</gene>
<dbReference type="AlphaFoldDB" id="A0A0N0XIL0"/>
<evidence type="ECO:0000256" key="1">
    <source>
        <dbReference type="ARBA" id="ARBA00022491"/>
    </source>
</evidence>
<dbReference type="Pfam" id="PF08361">
    <property type="entry name" value="TetR_C_2"/>
    <property type="match status" value="1"/>
</dbReference>
<dbReference type="GO" id="GO:0003700">
    <property type="term" value="F:DNA-binding transcription factor activity"/>
    <property type="evidence" value="ECO:0007669"/>
    <property type="project" value="TreeGrafter"/>
</dbReference>
<evidence type="ECO:0000313" key="7">
    <source>
        <dbReference type="EMBL" id="KPC52781.1"/>
    </source>
</evidence>
<dbReference type="InterPro" id="IPR023772">
    <property type="entry name" value="DNA-bd_HTH_TetR-type_CS"/>
</dbReference>